<evidence type="ECO:0000313" key="1">
    <source>
        <dbReference type="EMBL" id="CAG8565377.1"/>
    </source>
</evidence>
<gene>
    <name evidence="1" type="ORF">RPERSI_LOCUS4534</name>
</gene>
<accession>A0ACA9M2I1</accession>
<protein>
    <submittedName>
        <fullName evidence="1">19366_t:CDS:1</fullName>
    </submittedName>
</protein>
<organism evidence="1 2">
    <name type="scientific">Racocetra persica</name>
    <dbReference type="NCBI Taxonomy" id="160502"/>
    <lineage>
        <taxon>Eukaryota</taxon>
        <taxon>Fungi</taxon>
        <taxon>Fungi incertae sedis</taxon>
        <taxon>Mucoromycota</taxon>
        <taxon>Glomeromycotina</taxon>
        <taxon>Glomeromycetes</taxon>
        <taxon>Diversisporales</taxon>
        <taxon>Gigasporaceae</taxon>
        <taxon>Racocetra</taxon>
    </lineage>
</organism>
<evidence type="ECO:0000313" key="2">
    <source>
        <dbReference type="Proteomes" id="UP000789920"/>
    </source>
</evidence>
<comment type="caution">
    <text evidence="1">The sequence shown here is derived from an EMBL/GenBank/DDBJ whole genome shotgun (WGS) entry which is preliminary data.</text>
</comment>
<keyword evidence="2" id="KW-1185">Reference proteome</keyword>
<name>A0ACA9M2I1_9GLOM</name>
<dbReference type="EMBL" id="CAJVQC010006305">
    <property type="protein sequence ID" value="CAG8565377.1"/>
    <property type="molecule type" value="Genomic_DNA"/>
</dbReference>
<reference evidence="1" key="1">
    <citation type="submission" date="2021-06" db="EMBL/GenBank/DDBJ databases">
        <authorList>
            <person name="Kallberg Y."/>
            <person name="Tangrot J."/>
            <person name="Rosling A."/>
        </authorList>
    </citation>
    <scope>NUCLEOTIDE SEQUENCE</scope>
    <source>
        <strain evidence="1">MA461A</strain>
    </source>
</reference>
<proteinExistence type="predicted"/>
<sequence>MIDSELNPQKIIGFLREELKWPIIHNKDGSIGDGKVGKPKKVKIKLETTTKQLEKMLENFEPQEEDKYFQIPQNKPSYSAYNNIPPQLLKVSKSEEGKIIGEEEKTLGQLEEERLLKGTPPPNLRKEREFRLELDNFIARNRKKYFKIFIFEKVPTAHEDTWIKQPFAEAVIGTTKSTREIMSYGVLKLTEKLIADDYREGKVNIVGTYQFAHESKFISMANRLKEGKNIEFSLIYKSAAGEKEFLTAPVERIIEKRPPREKVQREHKAEYQGMADKIIRMIRENQKRIKNE</sequence>
<dbReference type="Proteomes" id="UP000789920">
    <property type="component" value="Unassembled WGS sequence"/>
</dbReference>